<evidence type="ECO:0000256" key="4">
    <source>
        <dbReference type="ARBA" id="ARBA00023186"/>
    </source>
</evidence>
<dbReference type="InterPro" id="IPR027409">
    <property type="entry name" value="GroEL-like_apical_dom_sf"/>
</dbReference>
<evidence type="ECO:0000256" key="3">
    <source>
        <dbReference type="ARBA" id="ARBA00022840"/>
    </source>
</evidence>
<dbReference type="PANTHER" id="PTHR11353">
    <property type="entry name" value="CHAPERONIN"/>
    <property type="match status" value="1"/>
</dbReference>
<dbReference type="SUPFAM" id="SSF48592">
    <property type="entry name" value="GroEL equatorial domain-like"/>
    <property type="match status" value="1"/>
</dbReference>
<evidence type="ECO:0000256" key="2">
    <source>
        <dbReference type="ARBA" id="ARBA00022741"/>
    </source>
</evidence>
<dbReference type="GO" id="GO:0140662">
    <property type="term" value="F:ATP-dependent protein folding chaperone"/>
    <property type="evidence" value="ECO:0007669"/>
    <property type="project" value="InterPro"/>
</dbReference>
<dbReference type="Proteomes" id="UP000541444">
    <property type="component" value="Unassembled WGS sequence"/>
</dbReference>
<dbReference type="SUPFAM" id="SSF52029">
    <property type="entry name" value="GroEL apical domain-like"/>
    <property type="match status" value="1"/>
</dbReference>
<reference evidence="6 7" key="1">
    <citation type="journal article" date="2020" name="IScience">
        <title>Genome Sequencing of the Endangered Kingdonia uniflora (Circaeasteraceae, Ranunculales) Reveals Potential Mechanisms of Evolutionary Specialization.</title>
        <authorList>
            <person name="Sun Y."/>
            <person name="Deng T."/>
            <person name="Zhang A."/>
            <person name="Moore M.J."/>
            <person name="Landis J.B."/>
            <person name="Lin N."/>
            <person name="Zhang H."/>
            <person name="Zhang X."/>
            <person name="Huang J."/>
            <person name="Zhang X."/>
            <person name="Sun H."/>
            <person name="Wang H."/>
        </authorList>
    </citation>
    <scope>NUCLEOTIDE SEQUENCE [LARGE SCALE GENOMIC DNA]</scope>
    <source>
        <strain evidence="6">TB1705</strain>
        <tissue evidence="6">Leaf</tissue>
    </source>
</reference>
<dbReference type="Gene3D" id="1.10.560.10">
    <property type="entry name" value="GroEL-like equatorial domain"/>
    <property type="match status" value="1"/>
</dbReference>
<proteinExistence type="inferred from homology"/>
<dbReference type="InterPro" id="IPR027413">
    <property type="entry name" value="GROEL-like_equatorial_sf"/>
</dbReference>
<comment type="caution">
    <text evidence="6">The sequence shown here is derived from an EMBL/GenBank/DDBJ whole genome shotgun (WGS) entry which is preliminary data.</text>
</comment>
<gene>
    <name evidence="6" type="ORF">GIB67_012644</name>
</gene>
<protein>
    <recommendedName>
        <fullName evidence="8">T-complex protein 1 subunit delta</fullName>
    </recommendedName>
</protein>
<evidence type="ECO:0000256" key="1">
    <source>
        <dbReference type="ARBA" id="ARBA00008020"/>
    </source>
</evidence>
<dbReference type="InterPro" id="IPR027410">
    <property type="entry name" value="TCP-1-like_intermed_sf"/>
</dbReference>
<comment type="similarity">
    <text evidence="1 5">Belongs to the TCP-1 chaperonin family.</text>
</comment>
<keyword evidence="3 5" id="KW-0067">ATP-binding</keyword>
<dbReference type="AlphaFoldDB" id="A0A7J7NF11"/>
<dbReference type="SUPFAM" id="SSF54849">
    <property type="entry name" value="GroEL-intermediate domain like"/>
    <property type="match status" value="1"/>
</dbReference>
<evidence type="ECO:0000313" key="7">
    <source>
        <dbReference type="Proteomes" id="UP000541444"/>
    </source>
</evidence>
<evidence type="ECO:0000256" key="5">
    <source>
        <dbReference type="RuleBase" id="RU004187"/>
    </source>
</evidence>
<keyword evidence="2 5" id="KW-0547">Nucleotide-binding</keyword>
<dbReference type="PRINTS" id="PR00304">
    <property type="entry name" value="TCOMPLEXTCP1"/>
</dbReference>
<evidence type="ECO:0008006" key="8">
    <source>
        <dbReference type="Google" id="ProtNLM"/>
    </source>
</evidence>
<organism evidence="6 7">
    <name type="scientific">Kingdonia uniflora</name>
    <dbReference type="NCBI Taxonomy" id="39325"/>
    <lineage>
        <taxon>Eukaryota</taxon>
        <taxon>Viridiplantae</taxon>
        <taxon>Streptophyta</taxon>
        <taxon>Embryophyta</taxon>
        <taxon>Tracheophyta</taxon>
        <taxon>Spermatophyta</taxon>
        <taxon>Magnoliopsida</taxon>
        <taxon>Ranunculales</taxon>
        <taxon>Circaeasteraceae</taxon>
        <taxon>Kingdonia</taxon>
    </lineage>
</organism>
<dbReference type="InterPro" id="IPR017998">
    <property type="entry name" value="Chaperone_TCP-1"/>
</dbReference>
<dbReference type="GO" id="GO:0005524">
    <property type="term" value="F:ATP binding"/>
    <property type="evidence" value="ECO:0007669"/>
    <property type="project" value="UniProtKB-KW"/>
</dbReference>
<dbReference type="InterPro" id="IPR002423">
    <property type="entry name" value="Cpn60/GroEL/TCP-1"/>
</dbReference>
<name>A0A7J7NF11_9MAGN</name>
<keyword evidence="4 5" id="KW-0143">Chaperone</keyword>
<dbReference type="Gene3D" id="3.30.260.10">
    <property type="entry name" value="TCP-1-like chaperonin intermediate domain"/>
    <property type="match status" value="1"/>
</dbReference>
<dbReference type="EMBL" id="JACGCM010000816">
    <property type="protein sequence ID" value="KAF6165747.1"/>
    <property type="molecule type" value="Genomic_DNA"/>
</dbReference>
<dbReference type="Gene3D" id="3.50.7.10">
    <property type="entry name" value="GroEL"/>
    <property type="match status" value="1"/>
</dbReference>
<dbReference type="OrthoDB" id="10248520at2759"/>
<sequence>MIDSFSCSSIIYNDGVIQNSNGFPLLIRRLQRQDWDSLVKSASTSLNSKVVSQYSKLLAPLAVDVVLSVIDPVKPELVDLRDVRIVKKLGGTVDDTELVKGLVFDKKMDRILKEERNYILGMIKKIKATGCNVLLIQKSILRVAVTDLSLHYLAKAKILVVKDVERDDIEFITKNLNCLPIANIEHFREEKLGRADCVEEVSLGDGGKIMKISGIKDMGRTTTVLVKGSNQLVLDEAERSLHDALCVIRCLVNKKFLIAGGGAPEIELSRQLGVWAKVLQGMESYCIMSFAEALEVIPYTFAENPSLYMLTIVAELRNRHAQGEIDAGINVRKGQIINILEENVVQPLLVSTSAITLATECIRMILKIDDIVTVR</sequence>
<dbReference type="Pfam" id="PF00118">
    <property type="entry name" value="Cpn60_TCP1"/>
    <property type="match status" value="1"/>
</dbReference>
<accession>A0A7J7NF11</accession>
<evidence type="ECO:0000313" key="6">
    <source>
        <dbReference type="EMBL" id="KAF6165747.1"/>
    </source>
</evidence>
<keyword evidence="7" id="KW-1185">Reference proteome</keyword>